<dbReference type="Gene3D" id="1.20.58.300">
    <property type="entry name" value="FlgN-like"/>
    <property type="match status" value="1"/>
</dbReference>
<evidence type="ECO:0000256" key="1">
    <source>
        <dbReference type="ARBA" id="ARBA00002397"/>
    </source>
</evidence>
<proteinExistence type="inferred from homology"/>
<sequence length="165" mass="18068">MATAHRLTDVLIEQTKILKELQQTLQDEQKAIAALNTQVMEALNSQKEQLIQRQRLMTETLHGVLSATAVQYGLASSSTLSEVIEKMPLSIRGQVEPLQQAARQAGLEVSVLANQNRGMLERFLGVVNDSLGFILRILNTSNTYGVRGTYLSNAQSGAVMVSKEA</sequence>
<evidence type="ECO:0000313" key="5">
    <source>
        <dbReference type="EMBL" id="SJZ33129.1"/>
    </source>
</evidence>
<dbReference type="STRING" id="115783.SAMN02745119_00036"/>
<name>A0A1T4JSK9_9BACT</name>
<dbReference type="Pfam" id="PF05130">
    <property type="entry name" value="FlgN"/>
    <property type="match status" value="1"/>
</dbReference>
<dbReference type="Proteomes" id="UP000190102">
    <property type="component" value="Unassembled WGS sequence"/>
</dbReference>
<gene>
    <name evidence="5" type="ORF">SAMN02745119_00036</name>
</gene>
<dbReference type="InterPro" id="IPR007809">
    <property type="entry name" value="FlgN-like"/>
</dbReference>
<dbReference type="GO" id="GO:0044780">
    <property type="term" value="P:bacterial-type flagellum assembly"/>
    <property type="evidence" value="ECO:0007669"/>
    <property type="project" value="InterPro"/>
</dbReference>
<comment type="function">
    <text evidence="1">Required for the efficient initiation of filament assembly.</text>
</comment>
<dbReference type="EMBL" id="FUWR01000001">
    <property type="protein sequence ID" value="SJZ33129.1"/>
    <property type="molecule type" value="Genomic_DNA"/>
</dbReference>
<evidence type="ECO:0000313" key="6">
    <source>
        <dbReference type="Proteomes" id="UP000190102"/>
    </source>
</evidence>
<feature type="coiled-coil region" evidence="4">
    <location>
        <begin position="11"/>
        <end position="60"/>
    </location>
</feature>
<dbReference type="OrthoDB" id="5405755at2"/>
<organism evidence="5 6">
    <name type="scientific">Trichlorobacter thiogenes</name>
    <dbReference type="NCBI Taxonomy" id="115783"/>
    <lineage>
        <taxon>Bacteria</taxon>
        <taxon>Pseudomonadati</taxon>
        <taxon>Thermodesulfobacteriota</taxon>
        <taxon>Desulfuromonadia</taxon>
        <taxon>Geobacterales</taxon>
        <taxon>Geobacteraceae</taxon>
        <taxon>Trichlorobacter</taxon>
    </lineage>
</organism>
<evidence type="ECO:0000256" key="3">
    <source>
        <dbReference type="ARBA" id="ARBA00022795"/>
    </source>
</evidence>
<reference evidence="6" key="1">
    <citation type="submission" date="2017-02" db="EMBL/GenBank/DDBJ databases">
        <authorList>
            <person name="Varghese N."/>
            <person name="Submissions S."/>
        </authorList>
    </citation>
    <scope>NUCLEOTIDE SEQUENCE [LARGE SCALE GENOMIC DNA]</scope>
    <source>
        <strain evidence="6">ATCC BAA-34</strain>
    </source>
</reference>
<protein>
    <submittedName>
        <fullName evidence="5">FlgN protein</fullName>
    </submittedName>
</protein>
<keyword evidence="4" id="KW-0175">Coiled coil</keyword>
<keyword evidence="3" id="KW-1005">Bacterial flagellum biogenesis</keyword>
<evidence type="ECO:0000256" key="4">
    <source>
        <dbReference type="SAM" id="Coils"/>
    </source>
</evidence>
<evidence type="ECO:0000256" key="2">
    <source>
        <dbReference type="ARBA" id="ARBA00007703"/>
    </source>
</evidence>
<dbReference type="RefSeq" id="WP_078788361.1">
    <property type="nucleotide sequence ID" value="NZ_FUWR01000001.1"/>
</dbReference>
<dbReference type="AlphaFoldDB" id="A0A1T4JSK9"/>
<comment type="similarity">
    <text evidence="2">Belongs to the FlgN family.</text>
</comment>
<keyword evidence="6" id="KW-1185">Reference proteome</keyword>
<dbReference type="InterPro" id="IPR036679">
    <property type="entry name" value="FlgN-like_sf"/>
</dbReference>
<dbReference type="SUPFAM" id="SSF140566">
    <property type="entry name" value="FlgN-like"/>
    <property type="match status" value="1"/>
</dbReference>
<accession>A0A1T4JSK9</accession>